<keyword evidence="1" id="KW-0805">Transcription regulation</keyword>
<gene>
    <name evidence="6" type="primary">icaR</name>
    <name evidence="6" type="ORF">AXFE_30750</name>
</gene>
<evidence type="ECO:0000256" key="2">
    <source>
        <dbReference type="ARBA" id="ARBA00023125"/>
    </source>
</evidence>
<evidence type="ECO:0000256" key="1">
    <source>
        <dbReference type="ARBA" id="ARBA00023015"/>
    </source>
</evidence>
<dbReference type="GO" id="GO:0003700">
    <property type="term" value="F:DNA-binding transcription factor activity"/>
    <property type="evidence" value="ECO:0007669"/>
    <property type="project" value="TreeGrafter"/>
</dbReference>
<dbReference type="PRINTS" id="PR00455">
    <property type="entry name" value="HTHTETR"/>
</dbReference>
<feature type="domain" description="HTH tetR-type" evidence="5">
    <location>
        <begin position="14"/>
        <end position="74"/>
    </location>
</feature>
<dbReference type="PANTHER" id="PTHR30055">
    <property type="entry name" value="HTH-TYPE TRANSCRIPTIONAL REGULATOR RUTR"/>
    <property type="match status" value="1"/>
</dbReference>
<dbReference type="Gene3D" id="1.10.357.10">
    <property type="entry name" value="Tetracycline Repressor, domain 2"/>
    <property type="match status" value="1"/>
</dbReference>
<dbReference type="PROSITE" id="PS50977">
    <property type="entry name" value="HTH_TETR_2"/>
    <property type="match status" value="1"/>
</dbReference>
<dbReference type="InterPro" id="IPR009057">
    <property type="entry name" value="Homeodomain-like_sf"/>
</dbReference>
<dbReference type="Pfam" id="PF00440">
    <property type="entry name" value="TetR_N"/>
    <property type="match status" value="1"/>
</dbReference>
<sequence length="192" mass="21059">MGQEVAALSKSVLDAKTLAIFEAAVELFGAKDYSGTTMEEIALRAGIAKGTLFYRYKSKEKLMESLLLEGISTLLGHIDSISASSDVRSFVEVIFRSSYDFPSFTALLFAELWRNDRPWAKVTKEIASKLRSKVMEVFDPWTLGLDPIIVFSTISLSGLEAARPQGEEIGSIDETIVALCGAIERMTGTFSN</sequence>
<feature type="DNA-binding region" description="H-T-H motif" evidence="4">
    <location>
        <begin position="37"/>
        <end position="56"/>
    </location>
</feature>
<evidence type="ECO:0000313" key="7">
    <source>
        <dbReference type="Proteomes" id="UP000032360"/>
    </source>
</evidence>
<keyword evidence="7" id="KW-1185">Reference proteome</keyword>
<evidence type="ECO:0000256" key="4">
    <source>
        <dbReference type="PROSITE-ProRule" id="PRU00335"/>
    </source>
</evidence>
<organism evidence="6 7">
    <name type="scientific">Acidithrix ferrooxidans</name>
    <dbReference type="NCBI Taxonomy" id="1280514"/>
    <lineage>
        <taxon>Bacteria</taxon>
        <taxon>Bacillati</taxon>
        <taxon>Actinomycetota</taxon>
        <taxon>Acidimicrobiia</taxon>
        <taxon>Acidimicrobiales</taxon>
        <taxon>Acidimicrobiaceae</taxon>
        <taxon>Acidithrix</taxon>
    </lineage>
</organism>
<accession>A0A0D8HDU6</accession>
<dbReference type="OrthoDB" id="3172830at2"/>
<comment type="caution">
    <text evidence="6">The sequence shown here is derived from an EMBL/GenBank/DDBJ whole genome shotgun (WGS) entry which is preliminary data.</text>
</comment>
<dbReference type="STRING" id="1280514.AXFE_30750"/>
<dbReference type="SUPFAM" id="SSF46689">
    <property type="entry name" value="Homeodomain-like"/>
    <property type="match status" value="1"/>
</dbReference>
<name>A0A0D8HDU6_9ACTN</name>
<keyword evidence="3" id="KW-0804">Transcription</keyword>
<dbReference type="Proteomes" id="UP000032360">
    <property type="component" value="Unassembled WGS sequence"/>
</dbReference>
<evidence type="ECO:0000259" key="5">
    <source>
        <dbReference type="PROSITE" id="PS50977"/>
    </source>
</evidence>
<keyword evidence="2 4" id="KW-0238">DNA-binding</keyword>
<dbReference type="PANTHER" id="PTHR30055:SF238">
    <property type="entry name" value="MYCOFACTOCIN BIOSYNTHESIS TRANSCRIPTIONAL REGULATOR MFTR-RELATED"/>
    <property type="match status" value="1"/>
</dbReference>
<dbReference type="AlphaFoldDB" id="A0A0D8HDU6"/>
<proteinExistence type="predicted"/>
<evidence type="ECO:0000313" key="6">
    <source>
        <dbReference type="EMBL" id="KJF16054.1"/>
    </source>
</evidence>
<dbReference type="RefSeq" id="WP_052606745.1">
    <property type="nucleotide sequence ID" value="NZ_JXYS01000101.1"/>
</dbReference>
<dbReference type="InterPro" id="IPR050109">
    <property type="entry name" value="HTH-type_TetR-like_transc_reg"/>
</dbReference>
<reference evidence="6 7" key="1">
    <citation type="submission" date="2015-01" db="EMBL/GenBank/DDBJ databases">
        <title>Draft genome of the acidophilic iron oxidizer Acidithrix ferrooxidans strain Py-F3.</title>
        <authorList>
            <person name="Poehlein A."/>
            <person name="Eisen S."/>
            <person name="Schloemann M."/>
            <person name="Johnson B.D."/>
            <person name="Daniel R."/>
            <person name="Muehling M."/>
        </authorList>
    </citation>
    <scope>NUCLEOTIDE SEQUENCE [LARGE SCALE GENOMIC DNA]</scope>
    <source>
        <strain evidence="6 7">Py-F3</strain>
    </source>
</reference>
<dbReference type="EMBL" id="JXYS01000101">
    <property type="protein sequence ID" value="KJF16054.1"/>
    <property type="molecule type" value="Genomic_DNA"/>
</dbReference>
<evidence type="ECO:0000256" key="3">
    <source>
        <dbReference type="ARBA" id="ARBA00023163"/>
    </source>
</evidence>
<dbReference type="GO" id="GO:0000976">
    <property type="term" value="F:transcription cis-regulatory region binding"/>
    <property type="evidence" value="ECO:0007669"/>
    <property type="project" value="TreeGrafter"/>
</dbReference>
<protein>
    <submittedName>
        <fullName evidence="6">Biofilm operon icaADBC HTH-type negative transcriptional regulator IcaR</fullName>
    </submittedName>
</protein>
<dbReference type="InterPro" id="IPR001647">
    <property type="entry name" value="HTH_TetR"/>
</dbReference>